<evidence type="ECO:0000259" key="4">
    <source>
        <dbReference type="Pfam" id="PF04500"/>
    </source>
</evidence>
<sequence>MKGSVPLSIKRAKIRLLVIQNFHFTFYFTPTDRRLKYKMNSKGRQELVIEGFSYNVHISKILPLGLIKSRWRCTKHKKGCTGAVHLIDGILCTAPTIHNHPPDGWNPKAGNSARPIASSTDDHRRFDVAISVQVYERAHSYADGKIISY</sequence>
<evidence type="ECO:0000256" key="2">
    <source>
        <dbReference type="ARBA" id="ARBA00022771"/>
    </source>
</evidence>
<keyword evidence="6" id="KW-1185">Reference proteome</keyword>
<keyword evidence="3" id="KW-0862">Zinc</keyword>
<dbReference type="InterPro" id="IPR007588">
    <property type="entry name" value="Znf_FLYWCH"/>
</dbReference>
<dbReference type="AlphaFoldDB" id="A0A2W1BTP7"/>
<dbReference type="Proteomes" id="UP000249218">
    <property type="component" value="Unassembled WGS sequence"/>
</dbReference>
<accession>A0A2W1BTP7</accession>
<evidence type="ECO:0000256" key="3">
    <source>
        <dbReference type="ARBA" id="ARBA00022833"/>
    </source>
</evidence>
<keyword evidence="1" id="KW-0479">Metal-binding</keyword>
<proteinExistence type="predicted"/>
<organism evidence="5 6">
    <name type="scientific">Helicoverpa armigera</name>
    <name type="common">Cotton bollworm</name>
    <name type="synonym">Heliothis armigera</name>
    <dbReference type="NCBI Taxonomy" id="29058"/>
    <lineage>
        <taxon>Eukaryota</taxon>
        <taxon>Metazoa</taxon>
        <taxon>Ecdysozoa</taxon>
        <taxon>Arthropoda</taxon>
        <taxon>Hexapoda</taxon>
        <taxon>Insecta</taxon>
        <taxon>Pterygota</taxon>
        <taxon>Neoptera</taxon>
        <taxon>Endopterygota</taxon>
        <taxon>Lepidoptera</taxon>
        <taxon>Glossata</taxon>
        <taxon>Ditrysia</taxon>
        <taxon>Noctuoidea</taxon>
        <taxon>Noctuidae</taxon>
        <taxon>Heliothinae</taxon>
        <taxon>Helicoverpa</taxon>
    </lineage>
</organism>
<dbReference type="GO" id="GO:0008270">
    <property type="term" value="F:zinc ion binding"/>
    <property type="evidence" value="ECO:0007669"/>
    <property type="project" value="UniProtKB-KW"/>
</dbReference>
<dbReference type="EMBL" id="KZ149939">
    <property type="protein sequence ID" value="PZC77004.1"/>
    <property type="molecule type" value="Genomic_DNA"/>
</dbReference>
<dbReference type="Gene3D" id="2.20.25.240">
    <property type="match status" value="1"/>
</dbReference>
<feature type="domain" description="FLYWCH-type" evidence="4">
    <location>
        <begin position="38"/>
        <end position="100"/>
    </location>
</feature>
<name>A0A2W1BTP7_HELAM</name>
<reference evidence="5 6" key="1">
    <citation type="journal article" date="2017" name="BMC Biol.">
        <title>Genomic innovations, transcriptional plasticity and gene loss underlying the evolution and divergence of two highly polyphagous and invasive Helicoverpa pest species.</title>
        <authorList>
            <person name="Pearce S.L."/>
            <person name="Clarke D.F."/>
            <person name="East P.D."/>
            <person name="Elfekih S."/>
            <person name="Gordon K.H."/>
            <person name="Jermiin L.S."/>
            <person name="McGaughran A."/>
            <person name="Oakeshott J.G."/>
            <person name="Papanikolaou A."/>
            <person name="Perera O.P."/>
            <person name="Rane R.V."/>
            <person name="Richards S."/>
            <person name="Tay W.T."/>
            <person name="Walsh T.K."/>
            <person name="Anderson A."/>
            <person name="Anderson C.J."/>
            <person name="Asgari S."/>
            <person name="Board P.G."/>
            <person name="Bretschneider A."/>
            <person name="Campbell P.M."/>
            <person name="Chertemps T."/>
            <person name="Christeller J.T."/>
            <person name="Coppin C.W."/>
            <person name="Downes S.J."/>
            <person name="Duan G."/>
            <person name="Farnsworth C.A."/>
            <person name="Good R.T."/>
            <person name="Han L.B."/>
            <person name="Han Y.C."/>
            <person name="Hatje K."/>
            <person name="Horne I."/>
            <person name="Huang Y.P."/>
            <person name="Hughes D.S."/>
            <person name="Jacquin-Joly E."/>
            <person name="James W."/>
            <person name="Jhangiani S."/>
            <person name="Kollmar M."/>
            <person name="Kuwar S.S."/>
            <person name="Li S."/>
            <person name="Liu N.Y."/>
            <person name="Maibeche M.T."/>
            <person name="Miller J.R."/>
            <person name="Montagne N."/>
            <person name="Perry T."/>
            <person name="Qu J."/>
            <person name="Song S.V."/>
            <person name="Sutton G.G."/>
            <person name="Vogel H."/>
            <person name="Walenz B.P."/>
            <person name="Xu W."/>
            <person name="Zhang H.J."/>
            <person name="Zou Z."/>
            <person name="Batterham P."/>
            <person name="Edwards O.R."/>
            <person name="Feyereisen R."/>
            <person name="Gibbs R.A."/>
            <person name="Heckel D.G."/>
            <person name="McGrath A."/>
            <person name="Robin C."/>
            <person name="Scherer S.E."/>
            <person name="Worley K.C."/>
            <person name="Wu Y.D."/>
        </authorList>
    </citation>
    <scope>NUCLEOTIDE SEQUENCE [LARGE SCALE GENOMIC DNA]</scope>
    <source>
        <strain evidence="5">Harm_GR_Male_#8</strain>
        <tissue evidence="5">Whole organism</tissue>
    </source>
</reference>
<evidence type="ECO:0000256" key="1">
    <source>
        <dbReference type="ARBA" id="ARBA00022723"/>
    </source>
</evidence>
<protein>
    <recommendedName>
        <fullName evidence="4">FLYWCH-type domain-containing protein</fullName>
    </recommendedName>
</protein>
<keyword evidence="2" id="KW-0863">Zinc-finger</keyword>
<evidence type="ECO:0000313" key="5">
    <source>
        <dbReference type="EMBL" id="PZC77004.1"/>
    </source>
</evidence>
<dbReference type="Pfam" id="PF04500">
    <property type="entry name" value="FLYWCH"/>
    <property type="match status" value="1"/>
</dbReference>
<gene>
    <name evidence="5" type="primary">HaOG203955</name>
    <name evidence="5" type="ORF">B5X24_HaOG203955</name>
</gene>
<evidence type="ECO:0000313" key="6">
    <source>
        <dbReference type="Proteomes" id="UP000249218"/>
    </source>
</evidence>